<reference evidence="3" key="1">
    <citation type="submission" date="2022-11" db="UniProtKB">
        <authorList>
            <consortium name="WormBaseParasite"/>
        </authorList>
    </citation>
    <scope>IDENTIFICATION</scope>
</reference>
<dbReference type="InterPro" id="IPR001806">
    <property type="entry name" value="Small_GTPase"/>
</dbReference>
<dbReference type="GO" id="GO:0008270">
    <property type="term" value="F:zinc ion binding"/>
    <property type="evidence" value="ECO:0007669"/>
    <property type="project" value="UniProtKB-KW"/>
</dbReference>
<protein>
    <submittedName>
        <fullName evidence="3">Uncharacterized protein</fullName>
    </submittedName>
</protein>
<keyword evidence="2" id="KW-1185">Reference proteome</keyword>
<dbReference type="InterPro" id="IPR027417">
    <property type="entry name" value="P-loop_NTPase"/>
</dbReference>
<dbReference type="AlphaFoldDB" id="A0A914L1C3"/>
<organism evidence="2 3">
    <name type="scientific">Meloidogyne incognita</name>
    <name type="common">Southern root-knot nematode worm</name>
    <name type="synonym">Oxyuris incognita</name>
    <dbReference type="NCBI Taxonomy" id="6306"/>
    <lineage>
        <taxon>Eukaryota</taxon>
        <taxon>Metazoa</taxon>
        <taxon>Ecdysozoa</taxon>
        <taxon>Nematoda</taxon>
        <taxon>Chromadorea</taxon>
        <taxon>Rhabditida</taxon>
        <taxon>Tylenchina</taxon>
        <taxon>Tylenchomorpha</taxon>
        <taxon>Tylenchoidea</taxon>
        <taxon>Meloidogynidae</taxon>
        <taxon>Meloidogyninae</taxon>
        <taxon>Meloidogyne</taxon>
        <taxon>Meloidogyne incognita group</taxon>
    </lineage>
</organism>
<dbReference type="Gene3D" id="3.40.50.300">
    <property type="entry name" value="P-loop containing nucleotide triphosphate hydrolases"/>
    <property type="match status" value="1"/>
</dbReference>
<dbReference type="Pfam" id="PF00071">
    <property type="entry name" value="Ras"/>
    <property type="match status" value="1"/>
</dbReference>
<evidence type="ECO:0000313" key="2">
    <source>
        <dbReference type="Proteomes" id="UP000887563"/>
    </source>
</evidence>
<keyword evidence="1" id="KW-0862">Zinc</keyword>
<accession>A0A914L1C3</accession>
<dbReference type="PANTHER" id="PTHR45819:SF5">
    <property type="entry name" value="CENTAURIN-GAMMA-1A"/>
    <property type="match status" value="1"/>
</dbReference>
<dbReference type="InterPro" id="IPR051282">
    <property type="entry name" value="Arf-GAP_GTPase_ANK_PH"/>
</dbReference>
<evidence type="ECO:0000256" key="1">
    <source>
        <dbReference type="ARBA" id="ARBA00022771"/>
    </source>
</evidence>
<dbReference type="GO" id="GO:0003924">
    <property type="term" value="F:GTPase activity"/>
    <property type="evidence" value="ECO:0007669"/>
    <property type="project" value="InterPro"/>
</dbReference>
<dbReference type="PANTHER" id="PTHR45819">
    <property type="entry name" value="CENTAURIN-GAMMA-1A"/>
    <property type="match status" value="1"/>
</dbReference>
<proteinExistence type="predicted"/>
<dbReference type="GO" id="GO:0005096">
    <property type="term" value="F:GTPase activator activity"/>
    <property type="evidence" value="ECO:0007669"/>
    <property type="project" value="TreeGrafter"/>
</dbReference>
<sequence>MKHHNSEKNGETPSNINSMDQRQINSEIQRFESVHPCIYRIYDLIGKIDNKHVGDLVRQQVMNIENAFVNSQEWTLGRSINEIKLGVLGSDNSFKNSLIHHFLTQNWNWNDAPEGGRFKKEVDVDGQSHLLLIRDEGTREPNFLQFSKWLDALLIVFALDNRKTFQDALKSLDLVNNHRPLDEENVPIFLVGMKVYFI</sequence>
<name>A0A914L1C3_MELIC</name>
<evidence type="ECO:0000313" key="3">
    <source>
        <dbReference type="WBParaSite" id="Minc3s00221g07890"/>
    </source>
</evidence>
<keyword evidence="1" id="KW-0863">Zinc-finger</keyword>
<dbReference type="GO" id="GO:0005525">
    <property type="term" value="F:GTP binding"/>
    <property type="evidence" value="ECO:0007669"/>
    <property type="project" value="InterPro"/>
</dbReference>
<dbReference type="WBParaSite" id="Minc3s00221g07890">
    <property type="protein sequence ID" value="Minc3s00221g07890"/>
    <property type="gene ID" value="Minc3s00221g07890"/>
</dbReference>
<dbReference type="SUPFAM" id="SSF52540">
    <property type="entry name" value="P-loop containing nucleoside triphosphate hydrolases"/>
    <property type="match status" value="1"/>
</dbReference>
<dbReference type="Proteomes" id="UP000887563">
    <property type="component" value="Unplaced"/>
</dbReference>
<keyword evidence="1" id="KW-0479">Metal-binding</keyword>